<proteinExistence type="predicted"/>
<dbReference type="PANTHER" id="PTHR31032:SF1">
    <property type="entry name" value="PGR5-LIKE PROTEIN 1B, CHLOROPLASTIC"/>
    <property type="match status" value="1"/>
</dbReference>
<dbReference type="Gramene" id="Pp3c3_19870V3.1">
    <property type="protein sequence ID" value="PAC:32943908.CDS.1"/>
    <property type="gene ID" value="Pp3c3_19870"/>
</dbReference>
<reference evidence="1 3" key="1">
    <citation type="journal article" date="2008" name="Science">
        <title>The Physcomitrella genome reveals evolutionary insights into the conquest of land by plants.</title>
        <authorList>
            <person name="Rensing S."/>
            <person name="Lang D."/>
            <person name="Zimmer A."/>
            <person name="Terry A."/>
            <person name="Salamov A."/>
            <person name="Shapiro H."/>
            <person name="Nishiyama T."/>
            <person name="Perroud P.-F."/>
            <person name="Lindquist E."/>
            <person name="Kamisugi Y."/>
            <person name="Tanahashi T."/>
            <person name="Sakakibara K."/>
            <person name="Fujita T."/>
            <person name="Oishi K."/>
            <person name="Shin-I T."/>
            <person name="Kuroki Y."/>
            <person name="Toyoda A."/>
            <person name="Suzuki Y."/>
            <person name="Hashimoto A."/>
            <person name="Yamaguchi K."/>
            <person name="Sugano A."/>
            <person name="Kohara Y."/>
            <person name="Fujiyama A."/>
            <person name="Anterola A."/>
            <person name="Aoki S."/>
            <person name="Ashton N."/>
            <person name="Barbazuk W.B."/>
            <person name="Barker E."/>
            <person name="Bennetzen J."/>
            <person name="Bezanilla M."/>
            <person name="Blankenship R."/>
            <person name="Cho S.H."/>
            <person name="Dutcher S."/>
            <person name="Estelle M."/>
            <person name="Fawcett J.A."/>
            <person name="Gundlach H."/>
            <person name="Hanada K."/>
            <person name="Heyl A."/>
            <person name="Hicks K.A."/>
            <person name="Hugh J."/>
            <person name="Lohr M."/>
            <person name="Mayer K."/>
            <person name="Melkozernov A."/>
            <person name="Murata T."/>
            <person name="Nelson D."/>
            <person name="Pils B."/>
            <person name="Prigge M."/>
            <person name="Reiss B."/>
            <person name="Renner T."/>
            <person name="Rombauts S."/>
            <person name="Rushton P."/>
            <person name="Sanderfoot A."/>
            <person name="Schween G."/>
            <person name="Shiu S.-H."/>
            <person name="Stueber K."/>
            <person name="Theodoulou F.L."/>
            <person name="Tu H."/>
            <person name="Van de Peer Y."/>
            <person name="Verrier P.J."/>
            <person name="Waters E."/>
            <person name="Wood A."/>
            <person name="Yang L."/>
            <person name="Cove D."/>
            <person name="Cuming A."/>
            <person name="Hasebe M."/>
            <person name="Lucas S."/>
            <person name="Mishler D.B."/>
            <person name="Reski R."/>
            <person name="Grigoriev I."/>
            <person name="Quatrano R.S."/>
            <person name="Boore J.L."/>
        </authorList>
    </citation>
    <scope>NUCLEOTIDE SEQUENCE [LARGE SCALE GENOMIC DNA]</scope>
    <source>
        <strain evidence="2 3">cv. Gransden 2004</strain>
    </source>
</reference>
<dbReference type="EMBL" id="ABEU02000003">
    <property type="protein sequence ID" value="PNR57686.1"/>
    <property type="molecule type" value="Genomic_DNA"/>
</dbReference>
<organism evidence="1">
    <name type="scientific">Physcomitrium patens</name>
    <name type="common">Spreading-leaved earth moss</name>
    <name type="synonym">Physcomitrella patens</name>
    <dbReference type="NCBI Taxonomy" id="3218"/>
    <lineage>
        <taxon>Eukaryota</taxon>
        <taxon>Viridiplantae</taxon>
        <taxon>Streptophyta</taxon>
        <taxon>Embryophyta</taxon>
        <taxon>Bryophyta</taxon>
        <taxon>Bryophytina</taxon>
        <taxon>Bryopsida</taxon>
        <taxon>Funariidae</taxon>
        <taxon>Funariales</taxon>
        <taxon>Funariaceae</taxon>
        <taxon>Physcomitrium</taxon>
    </lineage>
</organism>
<dbReference type="GO" id="GO:0016730">
    <property type="term" value="F:oxidoreductase activity, acting on iron-sulfur proteins as donors"/>
    <property type="evidence" value="ECO:0007669"/>
    <property type="project" value="InterPro"/>
</dbReference>
<accession>A0A2K1KVB5</accession>
<evidence type="ECO:0000313" key="2">
    <source>
        <dbReference type="EnsemblPlants" id="PAC:32943908.CDS.1"/>
    </source>
</evidence>
<name>A0A2K1KVB5_PHYPA</name>
<dbReference type="InParanoid" id="A0A2K1KVB5"/>
<dbReference type="GO" id="GO:0009773">
    <property type="term" value="P:photosynthetic electron transport in photosystem I"/>
    <property type="evidence" value="ECO:0007669"/>
    <property type="project" value="InterPro"/>
</dbReference>
<dbReference type="GO" id="GO:0009535">
    <property type="term" value="C:chloroplast thylakoid membrane"/>
    <property type="evidence" value="ECO:0007669"/>
    <property type="project" value="InterPro"/>
</dbReference>
<dbReference type="Proteomes" id="UP000006727">
    <property type="component" value="Chromosome 3"/>
</dbReference>
<dbReference type="InterPro" id="IPR039987">
    <property type="entry name" value="PGRL1"/>
</dbReference>
<protein>
    <submittedName>
        <fullName evidence="1 2">Uncharacterized protein</fullName>
    </submittedName>
</protein>
<evidence type="ECO:0000313" key="1">
    <source>
        <dbReference type="EMBL" id="PNR57686.1"/>
    </source>
</evidence>
<dbReference type="PANTHER" id="PTHR31032">
    <property type="entry name" value="PGR5-LIKE PROTEIN 1B, CHLOROPLASTIC"/>
    <property type="match status" value="1"/>
</dbReference>
<dbReference type="PaxDb" id="3218-PP1S204_67V6.1"/>
<dbReference type="AlphaFoldDB" id="A0A2K1KVB5"/>
<dbReference type="OMA" id="MTSWISW"/>
<evidence type="ECO:0000313" key="3">
    <source>
        <dbReference type="Proteomes" id="UP000006727"/>
    </source>
</evidence>
<keyword evidence="3" id="KW-1185">Reference proteome</keyword>
<reference evidence="1 3" key="2">
    <citation type="journal article" date="2018" name="Plant J.">
        <title>The Physcomitrella patens chromosome-scale assembly reveals moss genome structure and evolution.</title>
        <authorList>
            <person name="Lang D."/>
            <person name="Ullrich K.K."/>
            <person name="Murat F."/>
            <person name="Fuchs J."/>
            <person name="Jenkins J."/>
            <person name="Haas F.B."/>
            <person name="Piednoel M."/>
            <person name="Gundlach H."/>
            <person name="Van Bel M."/>
            <person name="Meyberg R."/>
            <person name="Vives C."/>
            <person name="Morata J."/>
            <person name="Symeonidi A."/>
            <person name="Hiss M."/>
            <person name="Muchero W."/>
            <person name="Kamisugi Y."/>
            <person name="Saleh O."/>
            <person name="Blanc G."/>
            <person name="Decker E.L."/>
            <person name="van Gessel N."/>
            <person name="Grimwood J."/>
            <person name="Hayes R.D."/>
            <person name="Graham S.W."/>
            <person name="Gunter L.E."/>
            <person name="McDaniel S.F."/>
            <person name="Hoernstein S.N.W."/>
            <person name="Larsson A."/>
            <person name="Li F.W."/>
            <person name="Perroud P.F."/>
            <person name="Phillips J."/>
            <person name="Ranjan P."/>
            <person name="Rokshar D.S."/>
            <person name="Rothfels C.J."/>
            <person name="Schneider L."/>
            <person name="Shu S."/>
            <person name="Stevenson D.W."/>
            <person name="Thummler F."/>
            <person name="Tillich M."/>
            <person name="Villarreal Aguilar J.C."/>
            <person name="Widiez T."/>
            <person name="Wong G.K."/>
            <person name="Wymore A."/>
            <person name="Zhang Y."/>
            <person name="Zimmer A.D."/>
            <person name="Quatrano R.S."/>
            <person name="Mayer K.F.X."/>
            <person name="Goodstein D."/>
            <person name="Casacuberta J.M."/>
            <person name="Vandepoele K."/>
            <person name="Reski R."/>
            <person name="Cuming A.C."/>
            <person name="Tuskan G.A."/>
            <person name="Maumus F."/>
            <person name="Salse J."/>
            <person name="Schmutz J."/>
            <person name="Rensing S.A."/>
        </authorList>
    </citation>
    <scope>NUCLEOTIDE SEQUENCE [LARGE SCALE GENOMIC DNA]</scope>
    <source>
        <strain evidence="2 3">cv. Gransden 2004</strain>
    </source>
</reference>
<dbReference type="EnsemblPlants" id="Pp3c3_19870V3.1">
    <property type="protein sequence ID" value="PAC:32943908.CDS.1"/>
    <property type="gene ID" value="Pp3c3_19870"/>
</dbReference>
<reference evidence="2" key="3">
    <citation type="submission" date="2020-12" db="UniProtKB">
        <authorList>
            <consortium name="EnsemblPlants"/>
        </authorList>
    </citation>
    <scope>IDENTIFICATION</scope>
</reference>
<dbReference type="STRING" id="3218.A0A2K1KVB5"/>
<gene>
    <name evidence="1" type="ORF">PHYPA_004680</name>
</gene>
<sequence length="114" mass="13248">MEMEFLEALQSFYFVSKPIMPNEEFDNLKEELTWERSSIVINSDEQKFLEVSLSYAAGKPILSDQEFDELKLKLKQKGSKVAIVGSRCSLRNKELSDTTVDYLKMTSWISWLLL</sequence>